<dbReference type="GO" id="GO:0030896">
    <property type="term" value="C:checkpoint clamp complex"/>
    <property type="evidence" value="ECO:0007669"/>
    <property type="project" value="UniProtKB-UniRule"/>
</dbReference>
<evidence type="ECO:0000256" key="7">
    <source>
        <dbReference type="ARBA" id="ARBA00022801"/>
    </source>
</evidence>
<comment type="function">
    <text evidence="10">Component of the 9-1-1 cell-cycle checkpoint response complex that plays a major role in DNA repair. The 9-1-1 complex is recruited to DNA lesion upon damage by the RAD17-replication factor C (RFC) clamp loader complex. Acts then as a sliding clamp platform on DNA for several proteins involved in long-patch base excision repair (LP-BER). The 9-1-1 complex stimulates DNA polymerase beta (POLB) activity by increasing its affinity for the 3'-OH end of the primer-template and stabilizes POLB to those sites where LP-BER proceeds; endonuclease FEN1 cleavage activity on substrates with double, nick, or gap flaps of distinct sequences and lengths; and DNA ligase I (LIG1) on long-patch base excision repair substrates. The 9-1-1 complex is necessary for the recruitment of RHNO1 to sites of double-stranded breaks (DSB) occurring during the S phase. RAD9A possesses 3'-&gt;5' double stranded DNA exonuclease activity.</text>
</comment>
<keyword evidence="9" id="KW-0539">Nucleus</keyword>
<organism evidence="13 14">
    <name type="scientific">Geotrypetes seraphini</name>
    <name type="common">Gaboon caecilian</name>
    <name type="synonym">Caecilia seraphini</name>
    <dbReference type="NCBI Taxonomy" id="260995"/>
    <lineage>
        <taxon>Eukaryota</taxon>
        <taxon>Metazoa</taxon>
        <taxon>Chordata</taxon>
        <taxon>Craniata</taxon>
        <taxon>Vertebrata</taxon>
        <taxon>Euteleostomi</taxon>
        <taxon>Amphibia</taxon>
        <taxon>Gymnophiona</taxon>
        <taxon>Geotrypetes</taxon>
    </lineage>
</organism>
<evidence type="ECO:0000313" key="13">
    <source>
        <dbReference type="Proteomes" id="UP000515159"/>
    </source>
</evidence>
<dbReference type="GO" id="GO:0071479">
    <property type="term" value="P:cellular response to ionizing radiation"/>
    <property type="evidence" value="ECO:0007669"/>
    <property type="project" value="TreeGrafter"/>
</dbReference>
<dbReference type="GO" id="GO:0031573">
    <property type="term" value="P:mitotic intra-S DNA damage checkpoint signaling"/>
    <property type="evidence" value="ECO:0007669"/>
    <property type="project" value="TreeGrafter"/>
</dbReference>
<evidence type="ECO:0000256" key="6">
    <source>
        <dbReference type="ARBA" id="ARBA00022763"/>
    </source>
</evidence>
<feature type="region of interest" description="Disordered" evidence="12">
    <location>
        <begin position="289"/>
        <end position="315"/>
    </location>
</feature>
<evidence type="ECO:0000256" key="3">
    <source>
        <dbReference type="ARBA" id="ARBA00008494"/>
    </source>
</evidence>
<dbReference type="Proteomes" id="UP000515159">
    <property type="component" value="Chromosome 14"/>
</dbReference>
<keyword evidence="8" id="KW-0269">Exonuclease</keyword>
<dbReference type="CDD" id="cd00577">
    <property type="entry name" value="PCNA"/>
    <property type="match status" value="1"/>
</dbReference>
<dbReference type="InterPro" id="IPR026584">
    <property type="entry name" value="Rad9"/>
</dbReference>
<evidence type="ECO:0000256" key="2">
    <source>
        <dbReference type="ARBA" id="ARBA00004123"/>
    </source>
</evidence>
<dbReference type="GeneID" id="117348433"/>
<feature type="region of interest" description="Disordered" evidence="12">
    <location>
        <begin position="342"/>
        <end position="403"/>
    </location>
</feature>
<comment type="subcellular location">
    <subcellularLocation>
        <location evidence="2">Nucleus</location>
    </subcellularLocation>
</comment>
<dbReference type="InParanoid" id="A0A6P8P6I5"/>
<dbReference type="PANTHER" id="PTHR15237">
    <property type="entry name" value="DNA REPAIR PROTEIN RAD9"/>
    <property type="match status" value="1"/>
</dbReference>
<dbReference type="OrthoDB" id="60092at2759"/>
<evidence type="ECO:0000256" key="5">
    <source>
        <dbReference type="ARBA" id="ARBA00022722"/>
    </source>
</evidence>
<dbReference type="KEGG" id="gsh:117348433"/>
<evidence type="ECO:0000256" key="9">
    <source>
        <dbReference type="ARBA" id="ARBA00023242"/>
    </source>
</evidence>
<gene>
    <name evidence="14" type="primary">RAD9A</name>
</gene>
<evidence type="ECO:0000256" key="8">
    <source>
        <dbReference type="ARBA" id="ARBA00022839"/>
    </source>
</evidence>
<comment type="similarity">
    <text evidence="3 11">Belongs to the rad9 family.</text>
</comment>
<keyword evidence="6" id="KW-0227">DNA damage</keyword>
<dbReference type="FunFam" id="3.70.10.10:FF:000005">
    <property type="entry name" value="Cell cycle checkpoint control protein"/>
    <property type="match status" value="1"/>
</dbReference>
<dbReference type="GO" id="GO:0006281">
    <property type="term" value="P:DNA repair"/>
    <property type="evidence" value="ECO:0007669"/>
    <property type="project" value="UniProtKB-UniRule"/>
</dbReference>
<evidence type="ECO:0000256" key="12">
    <source>
        <dbReference type="SAM" id="MobiDB-lite"/>
    </source>
</evidence>
<dbReference type="PIRSF" id="PIRSF009303">
    <property type="entry name" value="Cell_cycle_RAD9"/>
    <property type="match status" value="1"/>
</dbReference>
<proteinExistence type="inferred from homology"/>
<dbReference type="RefSeq" id="XP_033776490.1">
    <property type="nucleotide sequence ID" value="XM_033920599.1"/>
</dbReference>
<keyword evidence="7" id="KW-0378">Hydrolase</keyword>
<dbReference type="GO" id="GO:0008311">
    <property type="term" value="F:double-stranded DNA 3'-5' DNA exonuclease activity"/>
    <property type="evidence" value="ECO:0007669"/>
    <property type="project" value="UniProtKB-EC"/>
</dbReference>
<dbReference type="SUPFAM" id="SSF55979">
    <property type="entry name" value="DNA clamp"/>
    <property type="match status" value="1"/>
</dbReference>
<dbReference type="InterPro" id="IPR046938">
    <property type="entry name" value="DNA_clamp_sf"/>
</dbReference>
<keyword evidence="13" id="KW-1185">Reference proteome</keyword>
<dbReference type="Pfam" id="PF04139">
    <property type="entry name" value="Rad9"/>
    <property type="match status" value="1"/>
</dbReference>
<evidence type="ECO:0000256" key="1">
    <source>
        <dbReference type="ARBA" id="ARBA00000493"/>
    </source>
</evidence>
<dbReference type="FunCoup" id="A0A6P8P6I5">
    <property type="interactions" value="2854"/>
</dbReference>
<keyword evidence="4" id="KW-0597">Phosphoprotein</keyword>
<feature type="compositionally biased region" description="Polar residues" evidence="12">
    <location>
        <begin position="289"/>
        <end position="305"/>
    </location>
</feature>
<dbReference type="GO" id="GO:0000076">
    <property type="term" value="P:DNA replication checkpoint signaling"/>
    <property type="evidence" value="ECO:0007669"/>
    <property type="project" value="TreeGrafter"/>
</dbReference>
<feature type="compositionally biased region" description="Acidic residues" evidence="12">
    <location>
        <begin position="383"/>
        <end position="392"/>
    </location>
</feature>
<name>A0A6P8P6I5_GEOSA</name>
<dbReference type="CTD" id="5883"/>
<protein>
    <recommendedName>
        <fullName evidence="11">Cell cycle checkpoint control protein</fullName>
    </recommendedName>
</protein>
<comment type="catalytic activity">
    <reaction evidence="1">
        <text>Exonucleolytic cleavage in the 3'- to 5'-direction to yield nucleoside 5'-phosphates.</text>
        <dbReference type="EC" id="3.1.11.2"/>
    </reaction>
</comment>
<accession>A0A6P8P6I5</accession>
<evidence type="ECO:0000313" key="14">
    <source>
        <dbReference type="RefSeq" id="XP_033776490.1"/>
    </source>
</evidence>
<evidence type="ECO:0000256" key="4">
    <source>
        <dbReference type="ARBA" id="ARBA00022553"/>
    </source>
</evidence>
<dbReference type="AlphaFoldDB" id="A0A6P8P6I5"/>
<dbReference type="PANTHER" id="PTHR15237:SF1">
    <property type="entry name" value="CELL CYCLE CHECKPOINT CONTROL PROTEIN RAD9A"/>
    <property type="match status" value="1"/>
</dbReference>
<evidence type="ECO:0000256" key="11">
    <source>
        <dbReference type="PIRNR" id="PIRNR009303"/>
    </source>
</evidence>
<keyword evidence="5" id="KW-0540">Nuclease</keyword>
<evidence type="ECO:0000256" key="10">
    <source>
        <dbReference type="ARBA" id="ARBA00059283"/>
    </source>
</evidence>
<dbReference type="Gene3D" id="3.70.10.10">
    <property type="match status" value="1"/>
</dbReference>
<sequence>MRVCRKERGSLFVLHFNALNSWVLGKAIHSLSRIGDEVYFEPLENGLSLRSVNSSRSAYACFLFAPLFFQRYEYPVASDEDQDTNEPFHCKVLMKSVLNVFRSLSSLEKTVEKCRISLNPQTSRLVIQLLCKYGVVKTHNLSFQECESLQAVFSKDVCPNLLRASARVLVDAVVHFPATLSEVTLAPSCGGRVIFRNYLEEETDPSKMMLTEMALNEDEFLHFQISKESEITFCLKEFRGLLSFAESSSLPVSIHFDIAGRPVVLSLEDPVLEVHFVLATLSEAEVSGSQKLTGGSCTQDGNRLSPSEAVGDDFQSDDIDSYMIAMETTAVEEATVNGCQLPHSPTFPLKGSKRTEGSSSTLLKPGGRRKDLLMLSNNKPESESEGENEEPGEVPGTPPNKKFRSLFFGSVLSQMDALHHTGLSEEVLAEASDVEEDS</sequence>
<dbReference type="InterPro" id="IPR007268">
    <property type="entry name" value="Rad9/Ddc1"/>
</dbReference>
<reference evidence="14" key="1">
    <citation type="submission" date="2025-08" db="UniProtKB">
        <authorList>
            <consortium name="RefSeq"/>
        </authorList>
    </citation>
    <scope>IDENTIFICATION</scope>
</reference>